<keyword evidence="1" id="KW-0472">Membrane</keyword>
<feature type="transmembrane region" description="Helical" evidence="1">
    <location>
        <begin position="120"/>
        <end position="137"/>
    </location>
</feature>
<evidence type="ECO:0000256" key="1">
    <source>
        <dbReference type="SAM" id="Phobius"/>
    </source>
</evidence>
<proteinExistence type="predicted"/>
<feature type="transmembrane region" description="Helical" evidence="1">
    <location>
        <begin position="191"/>
        <end position="210"/>
    </location>
</feature>
<name>A0A0H0XP55_9SPHN</name>
<keyword evidence="4" id="KW-1185">Reference proteome</keyword>
<feature type="transmembrane region" description="Helical" evidence="1">
    <location>
        <begin position="93"/>
        <end position="111"/>
    </location>
</feature>
<comment type="caution">
    <text evidence="3">The sequence shown here is derived from an EMBL/GenBank/DDBJ whole genome shotgun (WGS) entry which is preliminary data.</text>
</comment>
<dbReference type="GO" id="GO:0016747">
    <property type="term" value="F:acyltransferase activity, transferring groups other than amino-acyl groups"/>
    <property type="evidence" value="ECO:0007669"/>
    <property type="project" value="InterPro"/>
</dbReference>
<feature type="transmembrane region" description="Helical" evidence="1">
    <location>
        <begin position="143"/>
        <end position="160"/>
    </location>
</feature>
<dbReference type="InterPro" id="IPR002656">
    <property type="entry name" value="Acyl_transf_3_dom"/>
</dbReference>
<keyword evidence="1" id="KW-0812">Transmembrane</keyword>
<gene>
    <name evidence="3" type="ORF">AAV99_01625</name>
</gene>
<reference evidence="3 4" key="1">
    <citation type="submission" date="2015-04" db="EMBL/GenBank/DDBJ databases">
        <title>The draft genome sequence of Erythrobacter marinus HWDM-33.</title>
        <authorList>
            <person name="Zhuang L."/>
            <person name="Liu Y."/>
            <person name="Shao Z."/>
        </authorList>
    </citation>
    <scope>NUCLEOTIDE SEQUENCE [LARGE SCALE GENOMIC DNA]</scope>
    <source>
        <strain evidence="3 4">HWDM-33</strain>
    </source>
</reference>
<evidence type="ECO:0000313" key="4">
    <source>
        <dbReference type="Proteomes" id="UP000053455"/>
    </source>
</evidence>
<sequence length="234" mass="25801">MFVGAVLGLAINGGSLLTLLLVPTGEQVLFPANIPLWSLVYELIASILFAALFRYGRMVWGVVWVASGIVLSVAILTYGSADLGFSPETAQHGLFRVGYSFSSGIAAAYLVQVRPRISRWCIPFALMPLAFFMWPVGSVAVDILSILFVFPALTIALAYFETDQRYIATELGGLSYALYAIHHPIVKQADGAGLLYVPLFFAIIAVAWALERYFDRPLRRHLHFLISRRESSPD</sequence>
<feature type="transmembrane region" description="Helical" evidence="1">
    <location>
        <begin position="34"/>
        <end position="53"/>
    </location>
</feature>
<dbReference type="Proteomes" id="UP000053455">
    <property type="component" value="Unassembled WGS sequence"/>
</dbReference>
<organism evidence="3 4">
    <name type="scientific">Aurantiacibacter marinus</name>
    <dbReference type="NCBI Taxonomy" id="874156"/>
    <lineage>
        <taxon>Bacteria</taxon>
        <taxon>Pseudomonadati</taxon>
        <taxon>Pseudomonadota</taxon>
        <taxon>Alphaproteobacteria</taxon>
        <taxon>Sphingomonadales</taxon>
        <taxon>Erythrobacteraceae</taxon>
        <taxon>Aurantiacibacter</taxon>
    </lineage>
</organism>
<accession>A0A0H0XP55</accession>
<feature type="transmembrane region" description="Helical" evidence="1">
    <location>
        <begin position="60"/>
        <end position="81"/>
    </location>
</feature>
<feature type="domain" description="Acyltransferase 3" evidence="2">
    <location>
        <begin position="6"/>
        <end position="210"/>
    </location>
</feature>
<dbReference type="Pfam" id="PF01757">
    <property type="entry name" value="Acyl_transf_3"/>
    <property type="match status" value="1"/>
</dbReference>
<feature type="transmembrane region" description="Helical" evidence="1">
    <location>
        <begin position="167"/>
        <end position="185"/>
    </location>
</feature>
<evidence type="ECO:0000313" key="3">
    <source>
        <dbReference type="EMBL" id="KLI64353.1"/>
    </source>
</evidence>
<dbReference type="EMBL" id="LBHU01000001">
    <property type="protein sequence ID" value="KLI64353.1"/>
    <property type="molecule type" value="Genomic_DNA"/>
</dbReference>
<keyword evidence="1" id="KW-1133">Transmembrane helix</keyword>
<protein>
    <recommendedName>
        <fullName evidence="2">Acyltransferase 3 domain-containing protein</fullName>
    </recommendedName>
</protein>
<dbReference type="AlphaFoldDB" id="A0A0H0XP55"/>
<dbReference type="PATRIC" id="fig|874156.12.peg.338"/>
<evidence type="ECO:0000259" key="2">
    <source>
        <dbReference type="Pfam" id="PF01757"/>
    </source>
</evidence>